<sequence length="306" mass="34889">MRANYFRYLYENTSKGTVYTMSIAGEQGDFCGYYVCGYGEPVFGEKMDERFAVCSQEVSLLVLENLCDGDRDKIAEFAERNQVDKVVMPYGETPIEFGENVKQVIVLEEGQSLSYLENGRRVWLKCFANGKQGTIVMYCDARIQEAKDCQMTVWAFQEETKVSVCVDKDDHSCAMRNCLYNDFDVCKGHNGKGYEEYVTGTLLLGNVNLKECREQLLQDLGEFLEEIRFVVLPGGGKKELYHPWVADLLEQEHRGLNHYYIVPREAEENDGTISSLMKKGIRHRVVVTGEECGLCTTGFFVEKSEE</sequence>
<protein>
    <submittedName>
        <fullName evidence="1">Uncharacterized protein</fullName>
    </submittedName>
</protein>
<name>A0A9D0ZX19_9FIRM</name>
<comment type="caution">
    <text evidence="1">The sequence shown here is derived from an EMBL/GenBank/DDBJ whole genome shotgun (WGS) entry which is preliminary data.</text>
</comment>
<dbReference type="AlphaFoldDB" id="A0A9D0ZX19"/>
<evidence type="ECO:0000313" key="2">
    <source>
        <dbReference type="Proteomes" id="UP000886886"/>
    </source>
</evidence>
<evidence type="ECO:0000313" key="1">
    <source>
        <dbReference type="EMBL" id="HIQ96283.1"/>
    </source>
</evidence>
<dbReference type="Proteomes" id="UP000886886">
    <property type="component" value="Unassembled WGS sequence"/>
</dbReference>
<proteinExistence type="predicted"/>
<accession>A0A9D0ZX19</accession>
<reference evidence="1" key="1">
    <citation type="submission" date="2020-10" db="EMBL/GenBank/DDBJ databases">
        <authorList>
            <person name="Gilroy R."/>
        </authorList>
    </citation>
    <scope>NUCLEOTIDE SEQUENCE</scope>
    <source>
        <strain evidence="1">ChiSjej3B21-11622</strain>
    </source>
</reference>
<gene>
    <name evidence="1" type="ORF">IAB26_06945</name>
</gene>
<reference evidence="1" key="2">
    <citation type="journal article" date="2021" name="PeerJ">
        <title>Extensive microbial diversity within the chicken gut microbiome revealed by metagenomics and culture.</title>
        <authorList>
            <person name="Gilroy R."/>
            <person name="Ravi A."/>
            <person name="Getino M."/>
            <person name="Pursley I."/>
            <person name="Horton D.L."/>
            <person name="Alikhan N.F."/>
            <person name="Baker D."/>
            <person name="Gharbi K."/>
            <person name="Hall N."/>
            <person name="Watson M."/>
            <person name="Adriaenssens E.M."/>
            <person name="Foster-Nyarko E."/>
            <person name="Jarju S."/>
            <person name="Secka A."/>
            <person name="Antonio M."/>
            <person name="Oren A."/>
            <person name="Chaudhuri R.R."/>
            <person name="La Ragione R."/>
            <person name="Hildebrand F."/>
            <person name="Pallen M.J."/>
        </authorList>
    </citation>
    <scope>NUCLEOTIDE SEQUENCE</scope>
    <source>
        <strain evidence="1">ChiSjej3B21-11622</strain>
    </source>
</reference>
<dbReference type="EMBL" id="DVFT01000100">
    <property type="protein sequence ID" value="HIQ96283.1"/>
    <property type="molecule type" value="Genomic_DNA"/>
</dbReference>
<organism evidence="1 2">
    <name type="scientific">Candidatus Limivivens merdigallinarum</name>
    <dbReference type="NCBI Taxonomy" id="2840859"/>
    <lineage>
        <taxon>Bacteria</taxon>
        <taxon>Bacillati</taxon>
        <taxon>Bacillota</taxon>
        <taxon>Clostridia</taxon>
        <taxon>Lachnospirales</taxon>
        <taxon>Lachnospiraceae</taxon>
        <taxon>Lachnospiraceae incertae sedis</taxon>
        <taxon>Candidatus Limivivens</taxon>
    </lineage>
</organism>